<organism evidence="1 2">
    <name type="scientific">Cereibacter ovatus</name>
    <dbReference type="NCBI Taxonomy" id="439529"/>
    <lineage>
        <taxon>Bacteria</taxon>
        <taxon>Pseudomonadati</taxon>
        <taxon>Pseudomonadota</taxon>
        <taxon>Alphaproteobacteria</taxon>
        <taxon>Rhodobacterales</taxon>
        <taxon>Paracoccaceae</taxon>
        <taxon>Cereibacter</taxon>
    </lineage>
</organism>
<gene>
    <name evidence="1" type="ORF">SAMN05878503_103164</name>
</gene>
<dbReference type="AlphaFoldDB" id="A0A285CNQ9"/>
<evidence type="ECO:0008006" key="3">
    <source>
        <dbReference type="Google" id="ProtNLM"/>
    </source>
</evidence>
<evidence type="ECO:0000313" key="2">
    <source>
        <dbReference type="Proteomes" id="UP000219467"/>
    </source>
</evidence>
<name>A0A285CNQ9_9RHOB</name>
<dbReference type="Gene3D" id="1.10.645.10">
    <property type="entry name" value="Cytochrome-c3 Hydrogenase, chain B"/>
    <property type="match status" value="1"/>
</dbReference>
<dbReference type="RefSeq" id="WP_097029634.1">
    <property type="nucleotide sequence ID" value="NZ_OAOQ01000003.1"/>
</dbReference>
<keyword evidence="2" id="KW-1185">Reference proteome</keyword>
<dbReference type="InterPro" id="IPR029014">
    <property type="entry name" value="NiFe-Hase_large"/>
</dbReference>
<evidence type="ECO:0000313" key="1">
    <source>
        <dbReference type="EMBL" id="SNX69177.1"/>
    </source>
</evidence>
<dbReference type="EMBL" id="OAOQ01000003">
    <property type="protein sequence ID" value="SNX69177.1"/>
    <property type="molecule type" value="Genomic_DNA"/>
</dbReference>
<protein>
    <recommendedName>
        <fullName evidence="3">Hydrogenase expression/formation protein HupK</fullName>
    </recommendedName>
</protein>
<proteinExistence type="predicted"/>
<dbReference type="SUPFAM" id="SSF56762">
    <property type="entry name" value="HydB/Nqo4-like"/>
    <property type="match status" value="1"/>
</dbReference>
<accession>A0A285CNQ9</accession>
<sequence>MSGRLAIGFGPAGPQVEAAPPLPIEALVLGKPAHEAAELLPRIFNLCPMAQATAVRLALDLPLPDPAQAAQEIARDHRLKLQVIWPRFLGVAGCTTPLPRPADLDDWLARQPLFATIARLFPPGCAVADLPAVTPETAMNPAACENSAAGRRADHPTLAAVAARWGKGPLWRAVARLADLDPPPAPRRLADGAAVVPAARGLYAVQARTEAGRITAFRRVTPTDHLAAPGGVLHHSLASLPADGAGLAPLLLAILDPCVPVTFHEAAHA</sequence>
<dbReference type="Proteomes" id="UP000219467">
    <property type="component" value="Unassembled WGS sequence"/>
</dbReference>
<dbReference type="OrthoDB" id="7778333at2"/>
<reference evidence="2" key="1">
    <citation type="submission" date="2017-08" db="EMBL/GenBank/DDBJ databases">
        <authorList>
            <person name="Varghese N."/>
            <person name="Submissions S."/>
        </authorList>
    </citation>
    <scope>NUCLEOTIDE SEQUENCE [LARGE SCALE GENOMIC DNA]</scope>
    <source>
        <strain evidence="2">JA234</strain>
    </source>
</reference>